<dbReference type="RefSeq" id="WP_041114584.1">
    <property type="nucleotide sequence ID" value="NZ_JARLVI010000020.1"/>
</dbReference>
<dbReference type="Proteomes" id="UP000031982">
    <property type="component" value="Unassembled WGS sequence"/>
</dbReference>
<dbReference type="EMBL" id="JXLP01000029">
    <property type="protein sequence ID" value="KIL72965.1"/>
    <property type="molecule type" value="Genomic_DNA"/>
</dbReference>
<proteinExistence type="predicted"/>
<gene>
    <name evidence="1" type="ORF">SD77_3026</name>
</gene>
<protein>
    <recommendedName>
        <fullName evidence="3">Sporulation protein</fullName>
    </recommendedName>
</protein>
<organism evidence="1 2">
    <name type="scientific">Bacillus badius</name>
    <dbReference type="NCBI Taxonomy" id="1455"/>
    <lineage>
        <taxon>Bacteria</taxon>
        <taxon>Bacillati</taxon>
        <taxon>Bacillota</taxon>
        <taxon>Bacilli</taxon>
        <taxon>Bacillales</taxon>
        <taxon>Bacillaceae</taxon>
        <taxon>Pseudobacillus</taxon>
    </lineage>
</organism>
<comment type="caution">
    <text evidence="1">The sequence shown here is derived from an EMBL/GenBank/DDBJ whole genome shotgun (WGS) entry which is preliminary data.</text>
</comment>
<reference evidence="1 2" key="1">
    <citation type="submission" date="2015-01" db="EMBL/GenBank/DDBJ databases">
        <title>Genome Assembly of Bacillus badius MTCC 1458.</title>
        <authorList>
            <person name="Verma A."/>
            <person name="Khatri I."/>
            <person name="Mual P."/>
            <person name="Subramanian S."/>
            <person name="Krishnamurthi S."/>
        </authorList>
    </citation>
    <scope>NUCLEOTIDE SEQUENCE [LARGE SCALE GENOMIC DNA]</scope>
    <source>
        <strain evidence="1 2">MTCC 1458</strain>
    </source>
</reference>
<name>A0ABR5AQ82_BACBA</name>
<evidence type="ECO:0000313" key="1">
    <source>
        <dbReference type="EMBL" id="KIL72965.1"/>
    </source>
</evidence>
<evidence type="ECO:0000313" key="2">
    <source>
        <dbReference type="Proteomes" id="UP000031982"/>
    </source>
</evidence>
<accession>A0ABR5AQ82</accession>
<evidence type="ECO:0008006" key="3">
    <source>
        <dbReference type="Google" id="ProtNLM"/>
    </source>
</evidence>
<sequence>MKLTLEENLPNLIQGSVNKLSIETDYVSKESANDIVLTGKFIITREIKTTNRVTEIKDRIPVEITIPKKKLIKKTAETSLYLKEYRFGFEGDFTLFAVDVEITNVEDDIPEILEIEDIFEKPPKKRSNIVMK</sequence>
<keyword evidence="2" id="KW-1185">Reference proteome</keyword>